<evidence type="ECO:0000256" key="2">
    <source>
        <dbReference type="ARBA" id="ARBA00023125"/>
    </source>
</evidence>
<dbReference type="PANTHER" id="PTHR10126">
    <property type="entry name" value="TATA-BOX BINDING PROTEIN"/>
    <property type="match status" value="1"/>
</dbReference>
<protein>
    <recommendedName>
        <fullName evidence="6">TATA-box-binding protein</fullName>
    </recommendedName>
</protein>
<comment type="similarity">
    <text evidence="1">Belongs to the TBP family.</text>
</comment>
<evidence type="ECO:0000313" key="5">
    <source>
        <dbReference type="Proteomes" id="UP001470230"/>
    </source>
</evidence>
<dbReference type="Gene3D" id="3.30.310.10">
    <property type="entry name" value="TATA-Binding Protein"/>
    <property type="match status" value="2"/>
</dbReference>
<dbReference type="EMBL" id="JAPFFF010000047">
    <property type="protein sequence ID" value="KAK8840327.1"/>
    <property type="molecule type" value="Genomic_DNA"/>
</dbReference>
<comment type="caution">
    <text evidence="4">The sequence shown here is derived from an EMBL/GenBank/DDBJ whole genome shotgun (WGS) entry which is preliminary data.</text>
</comment>
<evidence type="ECO:0000256" key="3">
    <source>
        <dbReference type="ARBA" id="ARBA00023163"/>
    </source>
</evidence>
<name>A0ABR2H3I3_9EUKA</name>
<evidence type="ECO:0008006" key="6">
    <source>
        <dbReference type="Google" id="ProtNLM"/>
    </source>
</evidence>
<organism evidence="4 5">
    <name type="scientific">Tritrichomonas musculus</name>
    <dbReference type="NCBI Taxonomy" id="1915356"/>
    <lineage>
        <taxon>Eukaryota</taxon>
        <taxon>Metamonada</taxon>
        <taxon>Parabasalia</taxon>
        <taxon>Tritrichomonadida</taxon>
        <taxon>Tritrichomonadidae</taxon>
        <taxon>Tritrichomonas</taxon>
    </lineage>
</organism>
<dbReference type="PRINTS" id="PR00686">
    <property type="entry name" value="TIFACTORIID"/>
</dbReference>
<dbReference type="SUPFAM" id="SSF55945">
    <property type="entry name" value="TATA-box binding protein-like"/>
    <property type="match status" value="2"/>
</dbReference>
<evidence type="ECO:0000313" key="4">
    <source>
        <dbReference type="EMBL" id="KAK8840327.1"/>
    </source>
</evidence>
<gene>
    <name evidence="4" type="ORF">M9Y10_030883</name>
</gene>
<dbReference type="Pfam" id="PF00352">
    <property type="entry name" value="TBP"/>
    <property type="match status" value="2"/>
</dbReference>
<keyword evidence="2" id="KW-0238">DNA-binding</keyword>
<evidence type="ECO:0000256" key="1">
    <source>
        <dbReference type="ARBA" id="ARBA00005560"/>
    </source>
</evidence>
<dbReference type="InterPro" id="IPR000814">
    <property type="entry name" value="TBP"/>
</dbReference>
<accession>A0ABR2H3I3</accession>
<proteinExistence type="inferred from homology"/>
<keyword evidence="5" id="KW-1185">Reference proteome</keyword>
<reference evidence="4 5" key="1">
    <citation type="submission" date="2024-04" db="EMBL/GenBank/DDBJ databases">
        <title>Tritrichomonas musculus Genome.</title>
        <authorList>
            <person name="Alves-Ferreira E."/>
            <person name="Grigg M."/>
            <person name="Lorenzi H."/>
            <person name="Galac M."/>
        </authorList>
    </citation>
    <scope>NUCLEOTIDE SEQUENCE [LARGE SCALE GENOMIC DNA]</scope>
    <source>
        <strain evidence="4 5">EAF2021</strain>
    </source>
</reference>
<dbReference type="Proteomes" id="UP001470230">
    <property type="component" value="Unassembled WGS sequence"/>
</dbReference>
<dbReference type="InterPro" id="IPR012295">
    <property type="entry name" value="TBP_dom_sf"/>
</dbReference>
<sequence>MEQTTTQTFSSNLKPVVKSLLVCADLSCEFDLTKISQKVKNTEYNPQKFPGLILHIDEPKSSAVIFQKGKINIVGAKTENDAYISARKVGKILSLLDYNVKMQEFKITNITATCNCHFKVDLLSIASDPSYAEYISYPNRKFKSLFFKIPESHVTSIIHSTGRIIFTGAKEMGELETATRFIEPILMENQDQSSFNDYWFDQWNQYQQPSWQWNQYWPQYADWNQYNQYWQPYGQPSWYDFQPFGSFPDFDDFREENHHHHHHHRQRRNFGYPEWF</sequence>
<keyword evidence="3" id="KW-0804">Transcription</keyword>